<dbReference type="Proteomes" id="UP000708208">
    <property type="component" value="Unassembled WGS sequence"/>
</dbReference>
<proteinExistence type="predicted"/>
<accession>A0A8J2KCU3</accession>
<evidence type="ECO:0000313" key="3">
    <source>
        <dbReference type="Proteomes" id="UP000708208"/>
    </source>
</evidence>
<feature type="non-terminal residue" evidence="2">
    <location>
        <position position="181"/>
    </location>
</feature>
<reference evidence="2" key="1">
    <citation type="submission" date="2021-06" db="EMBL/GenBank/DDBJ databases">
        <authorList>
            <person name="Hodson N. C."/>
            <person name="Mongue J. A."/>
            <person name="Jaron S. K."/>
        </authorList>
    </citation>
    <scope>NUCLEOTIDE SEQUENCE</scope>
</reference>
<protein>
    <recommendedName>
        <fullName evidence="1">BAG domain-containing protein</fullName>
    </recommendedName>
</protein>
<comment type="caution">
    <text evidence="2">The sequence shown here is derived from an EMBL/GenBank/DDBJ whole genome shotgun (WGS) entry which is preliminary data.</text>
</comment>
<keyword evidence="3" id="KW-1185">Reference proteome</keyword>
<dbReference type="AlphaFoldDB" id="A0A8J2KCU3"/>
<dbReference type="InterPro" id="IPR003103">
    <property type="entry name" value="BAG_domain"/>
</dbReference>
<organism evidence="2 3">
    <name type="scientific">Allacma fusca</name>
    <dbReference type="NCBI Taxonomy" id="39272"/>
    <lineage>
        <taxon>Eukaryota</taxon>
        <taxon>Metazoa</taxon>
        <taxon>Ecdysozoa</taxon>
        <taxon>Arthropoda</taxon>
        <taxon>Hexapoda</taxon>
        <taxon>Collembola</taxon>
        <taxon>Symphypleona</taxon>
        <taxon>Sminthuridae</taxon>
        <taxon>Allacma</taxon>
    </lineage>
</organism>
<name>A0A8J2KCU3_9HEXA</name>
<dbReference type="EMBL" id="CAJVCH010112591">
    <property type="protein sequence ID" value="CAG7724690.1"/>
    <property type="molecule type" value="Genomic_DNA"/>
</dbReference>
<evidence type="ECO:0000313" key="2">
    <source>
        <dbReference type="EMBL" id="CAG7724690.1"/>
    </source>
</evidence>
<dbReference type="Pfam" id="PF02179">
    <property type="entry name" value="BAG"/>
    <property type="match status" value="1"/>
</dbReference>
<evidence type="ECO:0000259" key="1">
    <source>
        <dbReference type="Pfam" id="PF02179"/>
    </source>
</evidence>
<dbReference type="GO" id="GO:0051087">
    <property type="term" value="F:protein-folding chaperone binding"/>
    <property type="evidence" value="ECO:0007669"/>
    <property type="project" value="InterPro"/>
</dbReference>
<feature type="domain" description="BAG" evidence="1">
    <location>
        <begin position="145"/>
        <end position="181"/>
    </location>
</feature>
<sequence>NVGQKLKPFSQSSSIDNIFLIELELITKVQTAEDFTFLKPEESFLMWIRLRGGGDDVMCASVDARPHYDYGEVVPTPGIIFGDDEFLNGRDPRACELFHPESKDPNDIYLADVIYQLKTWEEKLENYGSIHKTDLFHDFQDSKYKLLVKLDDIDVSRNPERREKRLKIYDRVNNLAKKLDS</sequence>
<gene>
    <name evidence="2" type="ORF">AFUS01_LOCUS13693</name>
</gene>
<feature type="non-terminal residue" evidence="2">
    <location>
        <position position="1"/>
    </location>
</feature>